<dbReference type="Gene3D" id="3.90.1640.10">
    <property type="entry name" value="inorganic pyrophosphatase (n-terminal core)"/>
    <property type="match status" value="1"/>
</dbReference>
<dbReference type="PANTHER" id="PTHR47618:SF1">
    <property type="entry name" value="BIFUNCTIONAL OLIGORIBONUCLEASE AND PAP PHOSPHATASE NRNA"/>
    <property type="match status" value="1"/>
</dbReference>
<dbReference type="Pfam" id="PF01368">
    <property type="entry name" value="DHH"/>
    <property type="match status" value="1"/>
</dbReference>
<keyword evidence="4" id="KW-1185">Reference proteome</keyword>
<dbReference type="InterPro" id="IPR001667">
    <property type="entry name" value="DDH_dom"/>
</dbReference>
<gene>
    <name evidence="3" type="ORF">ACFPXP_07125</name>
</gene>
<organism evidence="3 4">
    <name type="scientific">Marinicrinis lubricantis</name>
    <dbReference type="NCBI Taxonomy" id="2086470"/>
    <lineage>
        <taxon>Bacteria</taxon>
        <taxon>Bacillati</taxon>
        <taxon>Bacillota</taxon>
        <taxon>Bacilli</taxon>
        <taxon>Bacillales</taxon>
        <taxon>Paenibacillaceae</taxon>
    </lineage>
</organism>
<keyword evidence="3" id="KW-0378">Hydrolase</keyword>
<evidence type="ECO:0000259" key="2">
    <source>
        <dbReference type="Pfam" id="PF02272"/>
    </source>
</evidence>
<name>A0ABW1IMA9_9BACL</name>
<dbReference type="SUPFAM" id="SSF64182">
    <property type="entry name" value="DHH phosphoesterases"/>
    <property type="match status" value="1"/>
</dbReference>
<evidence type="ECO:0000259" key="1">
    <source>
        <dbReference type="Pfam" id="PF01368"/>
    </source>
</evidence>
<dbReference type="Proteomes" id="UP001596250">
    <property type="component" value="Unassembled WGS sequence"/>
</dbReference>
<evidence type="ECO:0000313" key="3">
    <source>
        <dbReference type="EMBL" id="MFC5986204.1"/>
    </source>
</evidence>
<accession>A0ABW1IMA9</accession>
<dbReference type="InterPro" id="IPR038763">
    <property type="entry name" value="DHH_sf"/>
</dbReference>
<dbReference type="EC" id="3.1.3.7" evidence="3"/>
<dbReference type="InterPro" id="IPR051319">
    <property type="entry name" value="Oligoribo/pAp-PDE_c-di-AMP_PDE"/>
</dbReference>
<dbReference type="RefSeq" id="WP_379893533.1">
    <property type="nucleotide sequence ID" value="NZ_CBCSCT010000001.1"/>
</dbReference>
<proteinExistence type="predicted"/>
<sequence>MKTAYQDQLHEAKRFMESYNHFLVVSHIHPDGDAASSTCAIGLILDFLGKPYTLMNEGAVPGKLSYLKGFDQIVNYTLSDRNYSFDAVISVDCADFERMGETVKLFPKDIPLLNIDHHPTNDQFGTVNLVEPQAAATAEILFDLVEYIQIPWSKELSDCIYTGLLTDTGGFRYSNTSSKVMKAASQLLDYGTDGYELSDRLLEQTTRAHVELLKKSLNSLSFAHDDQIAWVTVGKEDMRETGAMQEDLEGIVNYPRNIAGVEVGMLFKEMMDGTVKCSFRSAGKADVARIAQKFGGGGHVRAAGATLKAPLTQAIEMVVEEVKRALDA</sequence>
<dbReference type="Gene3D" id="3.10.310.30">
    <property type="match status" value="1"/>
</dbReference>
<feature type="domain" description="DHHA1" evidence="2">
    <location>
        <begin position="240"/>
        <end position="325"/>
    </location>
</feature>
<evidence type="ECO:0000313" key="4">
    <source>
        <dbReference type="Proteomes" id="UP001596250"/>
    </source>
</evidence>
<dbReference type="PANTHER" id="PTHR47618">
    <property type="entry name" value="BIFUNCTIONAL OLIGORIBONUCLEASE AND PAP PHOSPHATASE NRNA"/>
    <property type="match status" value="1"/>
</dbReference>
<reference evidence="4" key="1">
    <citation type="journal article" date="2019" name="Int. J. Syst. Evol. Microbiol.">
        <title>The Global Catalogue of Microorganisms (GCM) 10K type strain sequencing project: providing services to taxonomists for standard genome sequencing and annotation.</title>
        <authorList>
            <consortium name="The Broad Institute Genomics Platform"/>
            <consortium name="The Broad Institute Genome Sequencing Center for Infectious Disease"/>
            <person name="Wu L."/>
            <person name="Ma J."/>
        </authorList>
    </citation>
    <scope>NUCLEOTIDE SEQUENCE [LARGE SCALE GENOMIC DNA]</scope>
    <source>
        <strain evidence="4">CCM 8749</strain>
    </source>
</reference>
<dbReference type="InterPro" id="IPR003156">
    <property type="entry name" value="DHHA1_dom"/>
</dbReference>
<dbReference type="Pfam" id="PF02272">
    <property type="entry name" value="DHHA1"/>
    <property type="match status" value="1"/>
</dbReference>
<dbReference type="GO" id="GO:0008441">
    <property type="term" value="F:3'(2'),5'-bisphosphate nucleotidase activity"/>
    <property type="evidence" value="ECO:0007669"/>
    <property type="project" value="UniProtKB-EC"/>
</dbReference>
<dbReference type="EMBL" id="JBHSQV010000036">
    <property type="protein sequence ID" value="MFC5986204.1"/>
    <property type="molecule type" value="Genomic_DNA"/>
</dbReference>
<feature type="domain" description="DDH" evidence="1">
    <location>
        <begin position="22"/>
        <end position="163"/>
    </location>
</feature>
<comment type="caution">
    <text evidence="3">The sequence shown here is derived from an EMBL/GenBank/DDBJ whole genome shotgun (WGS) entry which is preliminary data.</text>
</comment>
<protein>
    <submittedName>
        <fullName evidence="3">Bifunctional oligoribonuclease/PAP phosphatase NrnA</fullName>
        <ecNumber evidence="3">3.1.3.7</ecNumber>
    </submittedName>
</protein>